<evidence type="ECO:0000313" key="2">
    <source>
        <dbReference type="Proteomes" id="UP000886752"/>
    </source>
</evidence>
<dbReference type="NCBIfam" id="TIGR04331">
    <property type="entry name" value="o_ant_LIC12162"/>
    <property type="match status" value="1"/>
</dbReference>
<dbReference type="EMBL" id="DXHV01000063">
    <property type="protein sequence ID" value="HIW00898.1"/>
    <property type="molecule type" value="Genomic_DNA"/>
</dbReference>
<reference evidence="1" key="1">
    <citation type="journal article" date="2021" name="PeerJ">
        <title>Extensive microbial diversity within the chicken gut microbiome revealed by metagenomics and culture.</title>
        <authorList>
            <person name="Gilroy R."/>
            <person name="Ravi A."/>
            <person name="Getino M."/>
            <person name="Pursley I."/>
            <person name="Horton D.L."/>
            <person name="Alikhan N.F."/>
            <person name="Baker D."/>
            <person name="Gharbi K."/>
            <person name="Hall N."/>
            <person name="Watson M."/>
            <person name="Adriaenssens E.M."/>
            <person name="Foster-Nyarko E."/>
            <person name="Jarju S."/>
            <person name="Secka A."/>
            <person name="Antonio M."/>
            <person name="Oren A."/>
            <person name="Chaudhuri R.R."/>
            <person name="La Ragione R."/>
            <person name="Hildebrand F."/>
            <person name="Pallen M.J."/>
        </authorList>
    </citation>
    <scope>NUCLEOTIDE SEQUENCE</scope>
    <source>
        <strain evidence="1">ChiHecec2B26-446</strain>
    </source>
</reference>
<proteinExistence type="predicted"/>
<name>A0A9D1PYK1_9BACT</name>
<organism evidence="1 2">
    <name type="scientific">Candidatus Desulfovibrio intestinipullorum</name>
    <dbReference type="NCBI Taxonomy" id="2838536"/>
    <lineage>
        <taxon>Bacteria</taxon>
        <taxon>Pseudomonadati</taxon>
        <taxon>Thermodesulfobacteriota</taxon>
        <taxon>Desulfovibrionia</taxon>
        <taxon>Desulfovibrionales</taxon>
        <taxon>Desulfovibrionaceae</taxon>
        <taxon>Desulfovibrio</taxon>
    </lineage>
</organism>
<dbReference type="InterPro" id="IPR027603">
    <property type="entry name" value="LIC12162"/>
</dbReference>
<comment type="caution">
    <text evidence="1">The sequence shown here is derived from an EMBL/GenBank/DDBJ whole genome shotgun (WGS) entry which is preliminary data.</text>
</comment>
<protein>
    <submittedName>
        <fullName evidence="1">LIC12162 family protein</fullName>
    </submittedName>
</protein>
<gene>
    <name evidence="1" type="ORF">H9894_06880</name>
</gene>
<reference evidence="1" key="2">
    <citation type="submission" date="2021-04" db="EMBL/GenBank/DDBJ databases">
        <authorList>
            <person name="Gilroy R."/>
        </authorList>
    </citation>
    <scope>NUCLEOTIDE SEQUENCE</scope>
    <source>
        <strain evidence="1">ChiHecec2B26-446</strain>
    </source>
</reference>
<accession>A0A9D1PYK1</accession>
<dbReference type="Proteomes" id="UP000886752">
    <property type="component" value="Unassembled WGS sequence"/>
</dbReference>
<dbReference type="AlphaFoldDB" id="A0A9D1PYK1"/>
<sequence>MHLITSQNSDASTPASEPVLKHLVLGSMPIPSDPATVLAAGPWCFAGREDFFPDWEDHYALAPEPLTDRTLQKKAIGQALSLASDMIPRLARQLQPDHDLPEDYWELLLSPYCINVARILVEIWYRVQALVDTHGKEALQVELLPEECTFHMGTDADVILHGCLNPACIHWIFSCLLRPLCPQAWTVTEGACVSEEYPQHRPEGTGARLKDALRRMLLRLPFPPLKGMGLVRALRYSLALRHASRSEDHSRPLREFYASSVTGAILNLPVDPLPLFMNLLPQSLRDLRHPEGRVTPMKEPRVRAASILLYEDASYRQSLALWRARGGRLVCVQHGGNYGMMQHISAMELVEYTQHAFITWGWTEQESALGPVCGKANFVPLPAPQLCRLHNCWRGGNRTLIFVGTEMPTIGYQLDSHPTPLQNVQYRDDKQWFVEALGKRRQECTLYRPYFPVPGTLDDAPWVLTRFSRVHLCSGPLTPQILNCHLLVLDHHGTTLLEAMAANVPLVCYWDPSCWPVNAAFQRLLLQLAQVGIWHSSAEAAAMQVDAIWDNPAAWWQSDPVQKARQAFLDAFAHSSRRHCDALWTGMLRRL</sequence>
<evidence type="ECO:0000313" key="1">
    <source>
        <dbReference type="EMBL" id="HIW00898.1"/>
    </source>
</evidence>